<evidence type="ECO:0000256" key="12">
    <source>
        <dbReference type="RuleBase" id="RU365087"/>
    </source>
</evidence>
<feature type="compositionally biased region" description="Low complexity" evidence="13">
    <location>
        <begin position="175"/>
        <end position="202"/>
    </location>
</feature>
<keyword evidence="8 12" id="KW-1133">Transmembrane helix</keyword>
<dbReference type="GO" id="GO:0065002">
    <property type="term" value="P:intracellular protein transmembrane transport"/>
    <property type="evidence" value="ECO:0007669"/>
    <property type="project" value="TreeGrafter"/>
</dbReference>
<evidence type="ECO:0000256" key="1">
    <source>
        <dbReference type="ARBA" id="ARBA00004651"/>
    </source>
</evidence>
<keyword evidence="4 12" id="KW-0813">Transport</keyword>
<evidence type="ECO:0000256" key="10">
    <source>
        <dbReference type="ARBA" id="ARBA00023136"/>
    </source>
</evidence>
<dbReference type="EMBL" id="JACIJR010000004">
    <property type="protein sequence ID" value="MBB5729638.1"/>
    <property type="molecule type" value="Genomic_DNA"/>
</dbReference>
<feature type="transmembrane region" description="Helical" evidence="12">
    <location>
        <begin position="51"/>
        <end position="71"/>
    </location>
</feature>
<evidence type="ECO:0000256" key="11">
    <source>
        <dbReference type="ARBA" id="ARBA00025182"/>
    </source>
</evidence>
<evidence type="ECO:0000256" key="2">
    <source>
        <dbReference type="ARBA" id="ARBA00008445"/>
    </source>
</evidence>
<dbReference type="InterPro" id="IPR004692">
    <property type="entry name" value="SecG"/>
</dbReference>
<dbReference type="AlphaFoldDB" id="A0A7W9BU18"/>
<dbReference type="PANTHER" id="PTHR34182:SF1">
    <property type="entry name" value="PROTEIN-EXPORT MEMBRANE PROTEIN SECG"/>
    <property type="match status" value="1"/>
</dbReference>
<proteinExistence type="inferred from homology"/>
<feature type="compositionally biased region" description="Basic and acidic residues" evidence="13">
    <location>
        <begin position="158"/>
        <end position="174"/>
    </location>
</feature>
<evidence type="ECO:0000313" key="15">
    <source>
        <dbReference type="Proteomes" id="UP000546701"/>
    </source>
</evidence>
<comment type="caution">
    <text evidence="14">The sequence shown here is derived from an EMBL/GenBank/DDBJ whole genome shotgun (WGS) entry which is preliminary data.</text>
</comment>
<organism evidence="14 15">
    <name type="scientific">Sphingomonas prati</name>
    <dbReference type="NCBI Taxonomy" id="1843237"/>
    <lineage>
        <taxon>Bacteria</taxon>
        <taxon>Pseudomonadati</taxon>
        <taxon>Pseudomonadota</taxon>
        <taxon>Alphaproteobacteria</taxon>
        <taxon>Sphingomonadales</taxon>
        <taxon>Sphingomonadaceae</taxon>
        <taxon>Sphingomonas</taxon>
    </lineage>
</organism>
<keyword evidence="15" id="KW-1185">Reference proteome</keyword>
<dbReference type="Pfam" id="PF03840">
    <property type="entry name" value="SecG"/>
    <property type="match status" value="1"/>
</dbReference>
<protein>
    <recommendedName>
        <fullName evidence="3 12">Protein-export membrane protein SecG</fullName>
    </recommendedName>
</protein>
<accession>A0A7W9BU18</accession>
<feature type="region of interest" description="Disordered" evidence="13">
    <location>
        <begin position="129"/>
        <end position="208"/>
    </location>
</feature>
<evidence type="ECO:0000256" key="13">
    <source>
        <dbReference type="SAM" id="MobiDB-lite"/>
    </source>
</evidence>
<comment type="caution">
    <text evidence="12">Lacks conserved residue(s) required for the propagation of feature annotation.</text>
</comment>
<dbReference type="GO" id="GO:0043952">
    <property type="term" value="P:protein transport by the Sec complex"/>
    <property type="evidence" value="ECO:0007669"/>
    <property type="project" value="TreeGrafter"/>
</dbReference>
<dbReference type="Proteomes" id="UP000546701">
    <property type="component" value="Unassembled WGS sequence"/>
</dbReference>
<dbReference type="GO" id="GO:0009306">
    <property type="term" value="P:protein secretion"/>
    <property type="evidence" value="ECO:0007669"/>
    <property type="project" value="UniProtKB-UniRule"/>
</dbReference>
<comment type="function">
    <text evidence="11 12">Involved in protein export. Participates in an early event of protein translocation.</text>
</comment>
<keyword evidence="6 12" id="KW-0812">Transmembrane</keyword>
<name>A0A7W9BU18_9SPHN</name>
<sequence length="208" mass="20482">MFTFLLIVHAIIAAGLVTVILMQRSEGGGLGMGGSPSGLMSARGAADFLTRATTVLASAFVLMSILLAVMATMSRAPSTIDASLARRPAPAAGGVPMAGETPATGADPVAAAAAAGAVAPSALSNGAAAITDTPITNPPATVRTDPTAAETPRPATRAAERATRRERAAAERAATRSTTPAAQSSTTPTLPIITAPAPTTTPSNASGQ</sequence>
<comment type="similarity">
    <text evidence="2 12">Belongs to the SecG family.</text>
</comment>
<dbReference type="GO" id="GO:0005886">
    <property type="term" value="C:plasma membrane"/>
    <property type="evidence" value="ECO:0007669"/>
    <property type="project" value="UniProtKB-SubCell"/>
</dbReference>
<evidence type="ECO:0000256" key="3">
    <source>
        <dbReference type="ARBA" id="ARBA00017876"/>
    </source>
</evidence>
<evidence type="ECO:0000313" key="14">
    <source>
        <dbReference type="EMBL" id="MBB5729638.1"/>
    </source>
</evidence>
<keyword evidence="7 12" id="KW-0653">Protein transport</keyword>
<gene>
    <name evidence="14" type="ORF">FHS99_002123</name>
</gene>
<keyword evidence="9 12" id="KW-0811">Translocation</keyword>
<dbReference type="PRINTS" id="PR01651">
    <property type="entry name" value="SECGEXPORT"/>
</dbReference>
<evidence type="ECO:0000256" key="4">
    <source>
        <dbReference type="ARBA" id="ARBA00022448"/>
    </source>
</evidence>
<evidence type="ECO:0000256" key="9">
    <source>
        <dbReference type="ARBA" id="ARBA00023010"/>
    </source>
</evidence>
<evidence type="ECO:0000256" key="6">
    <source>
        <dbReference type="ARBA" id="ARBA00022692"/>
    </source>
</evidence>
<evidence type="ECO:0000256" key="8">
    <source>
        <dbReference type="ARBA" id="ARBA00022989"/>
    </source>
</evidence>
<reference evidence="14 15" key="1">
    <citation type="submission" date="2020-08" db="EMBL/GenBank/DDBJ databases">
        <title>Genomic Encyclopedia of Type Strains, Phase IV (KMG-IV): sequencing the most valuable type-strain genomes for metagenomic binning, comparative biology and taxonomic classification.</title>
        <authorList>
            <person name="Goeker M."/>
        </authorList>
    </citation>
    <scope>NUCLEOTIDE SEQUENCE [LARGE SCALE GENOMIC DNA]</scope>
    <source>
        <strain evidence="14 15">DSM 103336</strain>
    </source>
</reference>
<dbReference type="GO" id="GO:0015450">
    <property type="term" value="F:protein-transporting ATPase activity"/>
    <property type="evidence" value="ECO:0007669"/>
    <property type="project" value="UniProtKB-UniRule"/>
</dbReference>
<keyword evidence="5 12" id="KW-1003">Cell membrane</keyword>
<dbReference type="NCBIfam" id="TIGR00810">
    <property type="entry name" value="secG"/>
    <property type="match status" value="1"/>
</dbReference>
<keyword evidence="10 12" id="KW-0472">Membrane</keyword>
<dbReference type="PANTHER" id="PTHR34182">
    <property type="entry name" value="PROTEIN-EXPORT MEMBRANE PROTEIN SECG"/>
    <property type="match status" value="1"/>
</dbReference>
<feature type="compositionally biased region" description="Low complexity" evidence="13">
    <location>
        <begin position="143"/>
        <end position="157"/>
    </location>
</feature>
<comment type="subcellular location">
    <subcellularLocation>
        <location evidence="1 12">Cell membrane</location>
        <topology evidence="1 12">Multi-pass membrane protein</topology>
    </subcellularLocation>
</comment>
<evidence type="ECO:0000256" key="7">
    <source>
        <dbReference type="ARBA" id="ARBA00022927"/>
    </source>
</evidence>
<evidence type="ECO:0000256" key="5">
    <source>
        <dbReference type="ARBA" id="ARBA00022475"/>
    </source>
</evidence>